<accession>A0ABP8MVZ6</accession>
<comment type="caution">
    <text evidence="3">The sequence shown here is derived from an EMBL/GenBank/DDBJ whole genome shotgun (WGS) entry which is preliminary data.</text>
</comment>
<evidence type="ECO:0000256" key="1">
    <source>
        <dbReference type="SAM" id="Phobius"/>
    </source>
</evidence>
<keyword evidence="1" id="KW-0812">Transmembrane</keyword>
<gene>
    <name evidence="3" type="ORF">GCM10023156_29340</name>
</gene>
<sequence length="533" mass="57798">MPENNKVHRALIPLLAKLVDDSITESEHLALQDLLRDNADAQQTYFNYLDLDTDLRQLTPVTATPLPQHRSTTKTSRIGIAIALAACLLMILSIAWWSGRDPVQSAAASLPQEVVLVQSAGGVFFRDVMPPIGESLKSNHEYALTSGMIELKFPSGAEVILDAPTVIEIASLERLIVRQGSCSVHAPPGAEGFQVITPKTEVTDLGTRFSVDVDEAGDTEVQVIEGAAEVLRRDPLATEKILLTERQASHFNGGDASSVDFQPAKYRRQLPDRVVEFTMGMSKGKLNGQLHSVSVQRDAVTRQYDVAELIGVEVTYFHGGTNTQHMSVPVGDANETGEGRRAVIESDTLLHTGFLNLGGSVQPLTRDPVFDDSVEDAATLGMAIRFRQPIVNAPGPDVVFFELQSVLNPADGDGFHVSPLHFSTGLRSKTVTRYDITLNSHEALSIPDFDLLQFNSPVRSVTDLINGSFSRMNPSIPFWAIAVGIDLSDLGYAPGTAVEGLFFQDAMDDDQIVDPVFIAGLPAEFDTAKGQNP</sequence>
<organism evidence="3 4">
    <name type="scientific">Novipirellula rosea</name>
    <dbReference type="NCBI Taxonomy" id="1031540"/>
    <lineage>
        <taxon>Bacteria</taxon>
        <taxon>Pseudomonadati</taxon>
        <taxon>Planctomycetota</taxon>
        <taxon>Planctomycetia</taxon>
        <taxon>Pirellulales</taxon>
        <taxon>Pirellulaceae</taxon>
        <taxon>Novipirellula</taxon>
    </lineage>
</organism>
<dbReference type="Pfam" id="PF04773">
    <property type="entry name" value="FecR"/>
    <property type="match status" value="1"/>
</dbReference>
<keyword evidence="1" id="KW-1133">Transmembrane helix</keyword>
<protein>
    <recommendedName>
        <fullName evidence="2">FecR protein domain-containing protein</fullName>
    </recommendedName>
</protein>
<dbReference type="Gene3D" id="2.60.120.1440">
    <property type="match status" value="1"/>
</dbReference>
<feature type="domain" description="FecR protein" evidence="2">
    <location>
        <begin position="146"/>
        <end position="228"/>
    </location>
</feature>
<evidence type="ECO:0000259" key="2">
    <source>
        <dbReference type="Pfam" id="PF04773"/>
    </source>
</evidence>
<dbReference type="Proteomes" id="UP001500840">
    <property type="component" value="Unassembled WGS sequence"/>
</dbReference>
<keyword evidence="1" id="KW-0472">Membrane</keyword>
<evidence type="ECO:0000313" key="3">
    <source>
        <dbReference type="EMBL" id="GAA4455396.1"/>
    </source>
</evidence>
<dbReference type="EMBL" id="BAABGA010000035">
    <property type="protein sequence ID" value="GAA4455396.1"/>
    <property type="molecule type" value="Genomic_DNA"/>
</dbReference>
<dbReference type="InterPro" id="IPR006860">
    <property type="entry name" value="FecR"/>
</dbReference>
<feature type="transmembrane region" description="Helical" evidence="1">
    <location>
        <begin position="78"/>
        <end position="97"/>
    </location>
</feature>
<evidence type="ECO:0000313" key="4">
    <source>
        <dbReference type="Proteomes" id="UP001500840"/>
    </source>
</evidence>
<dbReference type="RefSeq" id="WP_345323164.1">
    <property type="nucleotide sequence ID" value="NZ_BAABGA010000035.1"/>
</dbReference>
<proteinExistence type="predicted"/>
<reference evidence="4" key="1">
    <citation type="journal article" date="2019" name="Int. J. Syst. Evol. Microbiol.">
        <title>The Global Catalogue of Microorganisms (GCM) 10K type strain sequencing project: providing services to taxonomists for standard genome sequencing and annotation.</title>
        <authorList>
            <consortium name="The Broad Institute Genomics Platform"/>
            <consortium name="The Broad Institute Genome Sequencing Center for Infectious Disease"/>
            <person name="Wu L."/>
            <person name="Ma J."/>
        </authorList>
    </citation>
    <scope>NUCLEOTIDE SEQUENCE [LARGE SCALE GENOMIC DNA]</scope>
    <source>
        <strain evidence="4">JCM 17759</strain>
    </source>
</reference>
<dbReference type="PANTHER" id="PTHR30273">
    <property type="entry name" value="PERIPLASMIC SIGNAL SENSOR AND SIGMA FACTOR ACTIVATOR FECR-RELATED"/>
    <property type="match status" value="1"/>
</dbReference>
<name>A0ABP8MVZ6_9BACT</name>
<dbReference type="InterPro" id="IPR012373">
    <property type="entry name" value="Ferrdict_sens_TM"/>
</dbReference>
<keyword evidence="4" id="KW-1185">Reference proteome</keyword>
<dbReference type="PANTHER" id="PTHR30273:SF2">
    <property type="entry name" value="PROTEIN FECR"/>
    <property type="match status" value="1"/>
</dbReference>